<sequence>MHGTAYGAARAALVLRLSGWHIETPVVIAIVVSFFLFIIFVVYTMLPFNMRDAIIASVLTSSSHTIVLSVCLSASPGAKEHLVWQALRTPTPVCSSQLATGKLASEGKLRVSTPSC</sequence>
<keyword evidence="1" id="KW-1133">Transmembrane helix</keyword>
<evidence type="ECO:0000313" key="3">
    <source>
        <dbReference type="Proteomes" id="UP000011518"/>
    </source>
</evidence>
<gene>
    <name evidence="2" type="ORF">TREES_T100020283</name>
</gene>
<dbReference type="STRING" id="246437.L9L5C5"/>
<evidence type="ECO:0000313" key="2">
    <source>
        <dbReference type="EMBL" id="ELW70168.1"/>
    </source>
</evidence>
<feature type="transmembrane region" description="Helical" evidence="1">
    <location>
        <begin position="26"/>
        <end position="46"/>
    </location>
</feature>
<reference evidence="3" key="1">
    <citation type="submission" date="2012-07" db="EMBL/GenBank/DDBJ databases">
        <title>Genome of the Chinese tree shrew, a rising model animal genetically related to primates.</title>
        <authorList>
            <person name="Zhang G."/>
            <person name="Fan Y."/>
            <person name="Yao Y."/>
            <person name="Huang Z."/>
        </authorList>
    </citation>
    <scope>NUCLEOTIDE SEQUENCE [LARGE SCALE GENOMIC DNA]</scope>
</reference>
<protein>
    <submittedName>
        <fullName evidence="2">Adenylate cyclase type 2</fullName>
    </submittedName>
</protein>
<keyword evidence="1" id="KW-0472">Membrane</keyword>
<accession>L9L5C5</accession>
<dbReference type="InParanoid" id="L9L5C5"/>
<keyword evidence="3" id="KW-1185">Reference proteome</keyword>
<dbReference type="eggNOG" id="KOG3619">
    <property type="taxonomic scope" value="Eukaryota"/>
</dbReference>
<name>L9L5C5_TUPCH</name>
<dbReference type="Proteomes" id="UP000011518">
    <property type="component" value="Unassembled WGS sequence"/>
</dbReference>
<dbReference type="AlphaFoldDB" id="L9L5C5"/>
<reference evidence="3" key="2">
    <citation type="journal article" date="2013" name="Nat. Commun.">
        <title>Genome of the Chinese tree shrew.</title>
        <authorList>
            <person name="Fan Y."/>
            <person name="Huang Z.Y."/>
            <person name="Cao C.C."/>
            <person name="Chen C.S."/>
            <person name="Chen Y.X."/>
            <person name="Fan D.D."/>
            <person name="He J."/>
            <person name="Hou H.L."/>
            <person name="Hu L."/>
            <person name="Hu X.T."/>
            <person name="Jiang X.T."/>
            <person name="Lai R."/>
            <person name="Lang Y.S."/>
            <person name="Liang B."/>
            <person name="Liao S.G."/>
            <person name="Mu D."/>
            <person name="Ma Y.Y."/>
            <person name="Niu Y.Y."/>
            <person name="Sun X.Q."/>
            <person name="Xia J.Q."/>
            <person name="Xiao J."/>
            <person name="Xiong Z.Q."/>
            <person name="Xu L."/>
            <person name="Yang L."/>
            <person name="Zhang Y."/>
            <person name="Zhao W."/>
            <person name="Zhao X.D."/>
            <person name="Zheng Y.T."/>
            <person name="Zhou J.M."/>
            <person name="Zhu Y.B."/>
            <person name="Zhang G.J."/>
            <person name="Wang J."/>
            <person name="Yao Y.G."/>
        </authorList>
    </citation>
    <scope>NUCLEOTIDE SEQUENCE [LARGE SCALE GENOMIC DNA]</scope>
</reference>
<evidence type="ECO:0000256" key="1">
    <source>
        <dbReference type="SAM" id="Phobius"/>
    </source>
</evidence>
<keyword evidence="1" id="KW-0812">Transmembrane</keyword>
<organism evidence="2 3">
    <name type="scientific">Tupaia chinensis</name>
    <name type="common">Chinese tree shrew</name>
    <name type="synonym">Tupaia belangeri chinensis</name>
    <dbReference type="NCBI Taxonomy" id="246437"/>
    <lineage>
        <taxon>Eukaryota</taxon>
        <taxon>Metazoa</taxon>
        <taxon>Chordata</taxon>
        <taxon>Craniata</taxon>
        <taxon>Vertebrata</taxon>
        <taxon>Euteleostomi</taxon>
        <taxon>Mammalia</taxon>
        <taxon>Eutheria</taxon>
        <taxon>Euarchontoglires</taxon>
        <taxon>Scandentia</taxon>
        <taxon>Tupaiidae</taxon>
        <taxon>Tupaia</taxon>
    </lineage>
</organism>
<proteinExistence type="predicted"/>
<dbReference type="EMBL" id="KB320505">
    <property type="protein sequence ID" value="ELW70168.1"/>
    <property type="molecule type" value="Genomic_DNA"/>
</dbReference>